<dbReference type="Pfam" id="PF10493">
    <property type="entry name" value="Rod_C"/>
    <property type="match status" value="1"/>
</dbReference>
<organism evidence="4 5">
    <name type="scientific">Acanthoscelides obtectus</name>
    <name type="common">Bean weevil</name>
    <name type="synonym">Bruchus obtectus</name>
    <dbReference type="NCBI Taxonomy" id="200917"/>
    <lineage>
        <taxon>Eukaryota</taxon>
        <taxon>Metazoa</taxon>
        <taxon>Ecdysozoa</taxon>
        <taxon>Arthropoda</taxon>
        <taxon>Hexapoda</taxon>
        <taxon>Insecta</taxon>
        <taxon>Pterygota</taxon>
        <taxon>Neoptera</taxon>
        <taxon>Endopterygota</taxon>
        <taxon>Coleoptera</taxon>
        <taxon>Polyphaga</taxon>
        <taxon>Cucujiformia</taxon>
        <taxon>Chrysomeloidea</taxon>
        <taxon>Chrysomelidae</taxon>
        <taxon>Bruchinae</taxon>
        <taxon>Bruchini</taxon>
        <taxon>Acanthoscelides</taxon>
    </lineage>
</organism>
<proteinExistence type="predicted"/>
<dbReference type="InterPro" id="IPR052802">
    <property type="entry name" value="KNTC1"/>
</dbReference>
<evidence type="ECO:0000313" key="5">
    <source>
        <dbReference type="Proteomes" id="UP001152888"/>
    </source>
</evidence>
<name>A0A9P0L0Y8_ACAOB</name>
<dbReference type="GO" id="GO:1903394">
    <property type="term" value="P:protein localization to kinetochore involved in kinetochore assembly"/>
    <property type="evidence" value="ECO:0007669"/>
    <property type="project" value="TreeGrafter"/>
</dbReference>
<feature type="domain" description="KNTC1 third ARM-repeats" evidence="2">
    <location>
        <begin position="1198"/>
        <end position="1408"/>
    </location>
</feature>
<reference evidence="4" key="1">
    <citation type="submission" date="2022-03" db="EMBL/GenBank/DDBJ databases">
        <authorList>
            <person name="Sayadi A."/>
        </authorList>
    </citation>
    <scope>NUCLEOTIDE SEQUENCE</scope>
</reference>
<dbReference type="GO" id="GO:0007094">
    <property type="term" value="P:mitotic spindle assembly checkpoint signaling"/>
    <property type="evidence" value="ECO:0007669"/>
    <property type="project" value="TreeGrafter"/>
</dbReference>
<evidence type="ECO:0008006" key="6">
    <source>
        <dbReference type="Google" id="ProtNLM"/>
    </source>
</evidence>
<evidence type="ECO:0000313" key="4">
    <source>
        <dbReference type="EMBL" id="CAH1987143.1"/>
    </source>
</evidence>
<dbReference type="InterPro" id="IPR055403">
    <property type="entry name" value="ARM_KNTC1_1st"/>
</dbReference>
<dbReference type="InterPro" id="IPR055405">
    <property type="entry name" value="ARM_KNTC1_3rd"/>
</dbReference>
<evidence type="ECO:0000259" key="1">
    <source>
        <dbReference type="Pfam" id="PF10493"/>
    </source>
</evidence>
<dbReference type="InterPro" id="IPR019527">
    <property type="entry name" value="RZZ-complex_KNTC1/ROD_C"/>
</dbReference>
<dbReference type="Pfam" id="PF24515">
    <property type="entry name" value="ARM_KNTC1_3rd"/>
    <property type="match status" value="1"/>
</dbReference>
<comment type="caution">
    <text evidence="4">The sequence shown here is derived from an EMBL/GenBank/DDBJ whole genome shotgun (WGS) entry which is preliminary data.</text>
</comment>
<dbReference type="EMBL" id="CAKOFQ010007011">
    <property type="protein sequence ID" value="CAH1987146.1"/>
    <property type="molecule type" value="Genomic_DNA"/>
</dbReference>
<dbReference type="GO" id="GO:1990423">
    <property type="term" value="C:RZZ complex"/>
    <property type="evidence" value="ECO:0007669"/>
    <property type="project" value="TreeGrafter"/>
</dbReference>
<evidence type="ECO:0000259" key="2">
    <source>
        <dbReference type="Pfam" id="PF24515"/>
    </source>
</evidence>
<dbReference type="Pfam" id="PF24520">
    <property type="entry name" value="ARM_KNTC1_1st"/>
    <property type="match status" value="1"/>
</dbReference>
<gene>
    <name evidence="4" type="ORF">ACAOBT_LOCUS17689</name>
</gene>
<keyword evidence="5" id="KW-1185">Reference proteome</keyword>
<feature type="domain" description="RZZ complex subunit KNTC1/ROD C-terminal" evidence="1">
    <location>
        <begin position="1459"/>
        <end position="1822"/>
    </location>
</feature>
<dbReference type="GO" id="GO:0031267">
    <property type="term" value="F:small GTPase binding"/>
    <property type="evidence" value="ECO:0007669"/>
    <property type="project" value="TreeGrafter"/>
</dbReference>
<dbReference type="EMBL" id="CAKOFQ010007011">
    <property type="protein sequence ID" value="CAH1987144.1"/>
    <property type="molecule type" value="Genomic_DNA"/>
</dbReference>
<feature type="domain" description="KNTC1 first ARM-repeats" evidence="3">
    <location>
        <begin position="351"/>
        <end position="579"/>
    </location>
</feature>
<sequence>MGDFEIETGFVSADETINFGTRCMGMDSLYETATVACIKTTGANQVSDVNLNCIINNNRVIFCANTSLKLFKDTTLNNIAFAATFSFPIVGISIWGDAFLIVCLSNANFKVFNIQDFNDVKLVTAGSIVDGSSGDGVDKECLKVFTELRFDEIISFLVILRNGKIFRIKLETGDRSNTSVDEMFDLDFETNTASYSYPFVLLDGSKSAIVNTETNTVLADGPYHIKSVCPLENKFLCLGDDGHLYKVCCLTALAFELEYDALLEDLLVLEENGKESIFVVTRKNEKGEMFIKLLQPNFSQVFSVQLFHPVYLVPCIVSDEMYLISKAHNDTGLELRFQYIYEVEPELRLKKLVRRQRFQEAEQFAKTFNISNEIVLKAKVEQIIEKTDCDTDDIEHLLVLLDGIQDDLFKLCVCNKVDCRQLADLRKLYKYGSSISLEKKDEDAELQRQLLSELLFKFDTFMALSCKHTINSWNEFATCNLINKVKYFLKQHIVEDAIIVYSRLNQDTIGKDMTEENIEDIVTIINNLPTTKCTQFLSTFIPVTMSHRPSALPIFVDWLRNKIVHFEERDAEHFPENGIDFANIIFKLLRVDEKNSILFQWQCTLYQKPINDLRKLIDGLKILQNLKNSYGIKVSLVTYLQGPKDLITTLLGIVMKPEKYDIFFEEFLYSYIIQNQFDPNKIIYEKIKQLLEYGNTWMAMIETIIKYIDSMTVKLQAVKDILITAPVPWMDVTKRIALSAVVHCNHYMAEEIISMLEEEPGFIVLKKPVYEINVNNHKDVGRADQIVNRMIYVNEPTLIEDVFKVYNTGKLRDRASFCLLKHYIGIGDMEKMEYIFTQHCTKAVCKKMLIHCETVFFAKYHKQDFKDNFYSSLKFIFDKLMMMSDTDYEKTSHKEHYNVISGVYNANKMFQKEFKIFDWLRVKRRKAIYDDIIENIEEYYCTDSSTFDDLLQFSKKLAMYFLLDEDKVLIDICDRIGKLEYVIKVSTHLNENESDPEYLCSAALLILKYLGHTNMLEETFNMSMNLGTVNAVEETENEAIAVRLSRELVAKALVKAERPTFRKIMEVFKWIDCYFFLTKYNDIPDTEIFGKIYHEQPSASSVVFREVKNYLEIYVSSKGSNHSTHMTYIKGYNLNMAAFTLEDILYQMTSLPLIVNNMCREGLQLTAFNLITTLKSCFTDPDADPQIEQSLKEAEDKCVFQLILAVLNAEEVDGDLLFRLLLLRRTDYLKLLEYLLRNYKRQFKKFQLICAVGLRAVTHLEEVNWKGKATLVKQGLHCKWWKKMRDQIQGKVPYDEFFRMKDDKRLERLIKLQVLNLDLVKEYCVDYHFPTEMYLKEYLKSSLLNWKLEYDIITGLDGQRTITAKNDDNDLLKKCMDVIDAAEDKKSCFVLLESTLGKISCYQYEVFICINTILENSIPSATIQSRLSLLSFLQNYTRCNSPSQREKEEWYSAFPENFALDPLSEFRLPFTKLLFTEDIWSIVRPEVNLKTYKRWFGAAEFLPDVLKKDDICIYAVKQVVSSGVLKTDIQDRWILYPKFKDLLADVNDCVQHIVNLERATSLVYHLMYHIPNGADKVDAARMSYAYAKKYRQANPDVAEVENSFVKVKAKYFQYSAMHILYKYNLADDNYLELLQNPEALIEALYMDPRIIEHSEFVDFFTSGGPDINRAVEELAMFFKLDILALRFKLLQDWLKNSYMSIDTDSSFYVPNMIGQTSSIPINDSNVKRAIYLSKSGNLEFYQDYLIKVTIEEPETGVQESFDFKAKALKCLCAITDERTVTKLTKVSYTEILNMIDTLMLLSDLESLGIVLDLQSLRESNKRSF</sequence>
<dbReference type="PANTHER" id="PTHR15688:SF1">
    <property type="entry name" value="KINETOCHORE-ASSOCIATED PROTEIN 1"/>
    <property type="match status" value="1"/>
</dbReference>
<accession>A0A9P0L0Y8</accession>
<dbReference type="GO" id="GO:0000070">
    <property type="term" value="P:mitotic sister chromatid segregation"/>
    <property type="evidence" value="ECO:0007669"/>
    <property type="project" value="TreeGrafter"/>
</dbReference>
<protein>
    <recommendedName>
        <fullName evidence="6">RZZ complex subunit KNTC1/ROD C-terminal domain-containing protein</fullName>
    </recommendedName>
</protein>
<dbReference type="Proteomes" id="UP001152888">
    <property type="component" value="Unassembled WGS sequence"/>
</dbReference>
<evidence type="ECO:0000259" key="3">
    <source>
        <dbReference type="Pfam" id="PF24520"/>
    </source>
</evidence>
<dbReference type="EMBL" id="CAKOFQ010007011">
    <property type="protein sequence ID" value="CAH1987143.1"/>
    <property type="molecule type" value="Genomic_DNA"/>
</dbReference>
<dbReference type="GO" id="GO:0005737">
    <property type="term" value="C:cytoplasm"/>
    <property type="evidence" value="ECO:0007669"/>
    <property type="project" value="TreeGrafter"/>
</dbReference>
<dbReference type="PANTHER" id="PTHR15688">
    <property type="entry name" value="KINETOCHORE-ASSOCIATED PROTEIN 1"/>
    <property type="match status" value="1"/>
</dbReference>
<dbReference type="GO" id="GO:0005828">
    <property type="term" value="C:kinetochore microtubule"/>
    <property type="evidence" value="ECO:0007669"/>
    <property type="project" value="TreeGrafter"/>
</dbReference>
<dbReference type="OrthoDB" id="343783at2759"/>